<keyword evidence="8" id="KW-1185">Reference proteome</keyword>
<evidence type="ECO:0000256" key="3">
    <source>
        <dbReference type="ARBA" id="ARBA00023082"/>
    </source>
</evidence>
<dbReference type="Gene3D" id="1.10.10.10">
    <property type="entry name" value="Winged helix-like DNA-binding domain superfamily/Winged helix DNA-binding domain"/>
    <property type="match status" value="1"/>
</dbReference>
<dbReference type="PANTHER" id="PTHR43133">
    <property type="entry name" value="RNA POLYMERASE ECF-TYPE SIGMA FACTO"/>
    <property type="match status" value="1"/>
</dbReference>
<dbReference type="NCBIfam" id="TIGR02985">
    <property type="entry name" value="Sig70_bacteroi1"/>
    <property type="match status" value="1"/>
</dbReference>
<evidence type="ECO:0000256" key="1">
    <source>
        <dbReference type="ARBA" id="ARBA00010641"/>
    </source>
</evidence>
<dbReference type="RefSeq" id="WP_099439763.1">
    <property type="nucleotide sequence ID" value="NZ_CP024091.1"/>
</dbReference>
<keyword evidence="2" id="KW-0805">Transcription regulation</keyword>
<dbReference type="InterPro" id="IPR013325">
    <property type="entry name" value="RNA_pol_sigma_r2"/>
</dbReference>
<name>A0A2D1U8D0_9SPHI</name>
<dbReference type="GO" id="GO:0006352">
    <property type="term" value="P:DNA-templated transcription initiation"/>
    <property type="evidence" value="ECO:0007669"/>
    <property type="project" value="InterPro"/>
</dbReference>
<protein>
    <submittedName>
        <fullName evidence="7">RNA polymerase sigma-70 factor</fullName>
    </submittedName>
</protein>
<evidence type="ECO:0000313" key="7">
    <source>
        <dbReference type="EMBL" id="ATP57851.1"/>
    </source>
</evidence>
<evidence type="ECO:0000256" key="2">
    <source>
        <dbReference type="ARBA" id="ARBA00023015"/>
    </source>
</evidence>
<dbReference type="Pfam" id="PF04542">
    <property type="entry name" value="Sigma70_r2"/>
    <property type="match status" value="1"/>
</dbReference>
<accession>A0A2D1U8D0</accession>
<comment type="similarity">
    <text evidence="1">Belongs to the sigma-70 factor family. ECF subfamily.</text>
</comment>
<dbReference type="Proteomes" id="UP000223749">
    <property type="component" value="Chromosome"/>
</dbReference>
<dbReference type="InterPro" id="IPR014284">
    <property type="entry name" value="RNA_pol_sigma-70_dom"/>
</dbReference>
<evidence type="ECO:0000256" key="4">
    <source>
        <dbReference type="ARBA" id="ARBA00023163"/>
    </source>
</evidence>
<organism evidence="7 8">
    <name type="scientific">Pedobacter ginsengisoli</name>
    <dbReference type="NCBI Taxonomy" id="363852"/>
    <lineage>
        <taxon>Bacteria</taxon>
        <taxon>Pseudomonadati</taxon>
        <taxon>Bacteroidota</taxon>
        <taxon>Sphingobacteriia</taxon>
        <taxon>Sphingobacteriales</taxon>
        <taxon>Sphingobacteriaceae</taxon>
        <taxon>Pedobacter</taxon>
    </lineage>
</organism>
<dbReference type="GO" id="GO:0003677">
    <property type="term" value="F:DNA binding"/>
    <property type="evidence" value="ECO:0007669"/>
    <property type="project" value="InterPro"/>
</dbReference>
<feature type="domain" description="RNA polymerase sigma factor 70 region 4 type 2" evidence="6">
    <location>
        <begin position="128"/>
        <end position="171"/>
    </location>
</feature>
<keyword evidence="3" id="KW-0731">Sigma factor</keyword>
<dbReference type="Pfam" id="PF08281">
    <property type="entry name" value="Sigma70_r4_2"/>
    <property type="match status" value="1"/>
</dbReference>
<dbReference type="Gene3D" id="1.10.1740.10">
    <property type="match status" value="1"/>
</dbReference>
<dbReference type="OrthoDB" id="711087at2"/>
<dbReference type="InterPro" id="IPR014327">
    <property type="entry name" value="RNA_pol_sigma70_bacteroid"/>
</dbReference>
<evidence type="ECO:0000259" key="6">
    <source>
        <dbReference type="Pfam" id="PF08281"/>
    </source>
</evidence>
<feature type="domain" description="RNA polymerase sigma-70 region 2" evidence="5">
    <location>
        <begin position="26"/>
        <end position="91"/>
    </location>
</feature>
<dbReference type="InterPro" id="IPR039425">
    <property type="entry name" value="RNA_pol_sigma-70-like"/>
</dbReference>
<keyword evidence="4" id="KW-0804">Transcription</keyword>
<dbReference type="InterPro" id="IPR036388">
    <property type="entry name" value="WH-like_DNA-bd_sf"/>
</dbReference>
<dbReference type="AlphaFoldDB" id="A0A2D1U8D0"/>
<reference evidence="7 8" key="1">
    <citation type="submission" date="2017-10" db="EMBL/GenBank/DDBJ databases">
        <title>Whole genome of Pedobacter ginsengisoli T01R-27 isolated from tomato rhizosphere.</title>
        <authorList>
            <person name="Weon H.-Y."/>
            <person name="Lee S.A."/>
            <person name="Sang M.K."/>
            <person name="Song J."/>
        </authorList>
    </citation>
    <scope>NUCLEOTIDE SEQUENCE [LARGE SCALE GENOMIC DNA]</scope>
    <source>
        <strain evidence="7 8">T01R-27</strain>
    </source>
</reference>
<dbReference type="EMBL" id="CP024091">
    <property type="protein sequence ID" value="ATP57851.1"/>
    <property type="molecule type" value="Genomic_DNA"/>
</dbReference>
<dbReference type="InterPro" id="IPR007627">
    <property type="entry name" value="RNA_pol_sigma70_r2"/>
</dbReference>
<dbReference type="NCBIfam" id="TIGR02937">
    <property type="entry name" value="sigma70-ECF"/>
    <property type="match status" value="1"/>
</dbReference>
<dbReference type="InterPro" id="IPR013249">
    <property type="entry name" value="RNA_pol_sigma70_r4_t2"/>
</dbReference>
<dbReference type="PANTHER" id="PTHR43133:SF46">
    <property type="entry name" value="RNA POLYMERASE SIGMA-70 FACTOR ECF SUBFAMILY"/>
    <property type="match status" value="1"/>
</dbReference>
<evidence type="ECO:0000259" key="5">
    <source>
        <dbReference type="Pfam" id="PF04542"/>
    </source>
</evidence>
<dbReference type="InterPro" id="IPR013324">
    <property type="entry name" value="RNA_pol_sigma_r3/r4-like"/>
</dbReference>
<dbReference type="SUPFAM" id="SSF88659">
    <property type="entry name" value="Sigma3 and sigma4 domains of RNA polymerase sigma factors"/>
    <property type="match status" value="1"/>
</dbReference>
<dbReference type="SUPFAM" id="SSF88946">
    <property type="entry name" value="Sigma2 domain of RNA polymerase sigma factors"/>
    <property type="match status" value="1"/>
</dbReference>
<proteinExistence type="inferred from homology"/>
<gene>
    <name evidence="7" type="ORF">CPT03_15980</name>
</gene>
<evidence type="ECO:0000313" key="8">
    <source>
        <dbReference type="Proteomes" id="UP000223749"/>
    </source>
</evidence>
<dbReference type="KEGG" id="pgs:CPT03_15980"/>
<dbReference type="GO" id="GO:0016987">
    <property type="term" value="F:sigma factor activity"/>
    <property type="evidence" value="ECO:0007669"/>
    <property type="project" value="UniProtKB-KW"/>
</dbReference>
<sequence>MASRNLPDHELLQRCREGNTRAFDLLFERYFNKLNLFALKYIRQQSVTEELIMDLMLKVWEKKDNFQEEGSLGPYLFKALKNSMIDYFRKKELSTTPICKLIEDSLTQDTTNEAVSYNELQKIYLDHLNQLSPQRKLVFEMSRHENLTYHQIATNLNLSVKTVESHVSAALHFLRKKMSSHVNLIIIIVTVHFL</sequence>